<feature type="transmembrane region" description="Helical" evidence="6">
    <location>
        <begin position="507"/>
        <end position="528"/>
    </location>
</feature>
<dbReference type="PANTHER" id="PTHR48021:SF1">
    <property type="entry name" value="GH07001P-RELATED"/>
    <property type="match status" value="1"/>
</dbReference>
<keyword evidence="4 6" id="KW-0472">Membrane</keyword>
<proteinExistence type="predicted"/>
<dbReference type="InterPro" id="IPR050549">
    <property type="entry name" value="MFS_Trehalose_Transporter"/>
</dbReference>
<dbReference type="EMBL" id="WJBH02000001">
    <property type="protein sequence ID" value="KAI9564256.1"/>
    <property type="molecule type" value="Genomic_DNA"/>
</dbReference>
<evidence type="ECO:0000256" key="6">
    <source>
        <dbReference type="SAM" id="Phobius"/>
    </source>
</evidence>
<dbReference type="FunFam" id="1.20.1250.20:FF:001152">
    <property type="entry name" value="Sugar transporter ERD6-like 6"/>
    <property type="match status" value="1"/>
</dbReference>
<dbReference type="Proteomes" id="UP000820818">
    <property type="component" value="Linkage Group LG1"/>
</dbReference>
<feature type="transmembrane region" description="Helical" evidence="6">
    <location>
        <begin position="579"/>
        <end position="599"/>
    </location>
</feature>
<feature type="transmembrane region" description="Helical" evidence="6">
    <location>
        <begin position="548"/>
        <end position="567"/>
    </location>
</feature>
<feature type="transmembrane region" description="Helical" evidence="6">
    <location>
        <begin position="372"/>
        <end position="391"/>
    </location>
</feature>
<evidence type="ECO:0000256" key="1">
    <source>
        <dbReference type="ARBA" id="ARBA00004141"/>
    </source>
</evidence>
<name>A0AAD5PY25_9CRUS</name>
<dbReference type="AlphaFoldDB" id="A0AAD5PY25"/>
<dbReference type="FunFam" id="1.20.1250.20:FF:000970">
    <property type="entry name" value="Sugar transporter"/>
    <property type="match status" value="1"/>
</dbReference>
<reference evidence="8 9" key="1">
    <citation type="submission" date="2022-05" db="EMBL/GenBank/DDBJ databases">
        <title>A multi-omics perspective on studying reproductive biology in Daphnia sinensis.</title>
        <authorList>
            <person name="Jia J."/>
        </authorList>
    </citation>
    <scope>NUCLEOTIDE SEQUENCE [LARGE SCALE GENOMIC DNA]</scope>
    <source>
        <strain evidence="8 9">WSL</strain>
    </source>
</reference>
<evidence type="ECO:0000259" key="7">
    <source>
        <dbReference type="PROSITE" id="PS50850"/>
    </source>
</evidence>
<dbReference type="PANTHER" id="PTHR48021">
    <property type="match status" value="1"/>
</dbReference>
<dbReference type="Gene3D" id="1.20.1250.20">
    <property type="entry name" value="MFS general substrate transporter like domains"/>
    <property type="match status" value="2"/>
</dbReference>
<evidence type="ECO:0000313" key="8">
    <source>
        <dbReference type="EMBL" id="KAI9564256.1"/>
    </source>
</evidence>
<feature type="transmembrane region" description="Helical" evidence="6">
    <location>
        <begin position="312"/>
        <end position="333"/>
    </location>
</feature>
<evidence type="ECO:0000256" key="4">
    <source>
        <dbReference type="ARBA" id="ARBA00023136"/>
    </source>
</evidence>
<feature type="region of interest" description="Disordered" evidence="5">
    <location>
        <begin position="85"/>
        <end position="205"/>
    </location>
</feature>
<evidence type="ECO:0000256" key="2">
    <source>
        <dbReference type="ARBA" id="ARBA00022692"/>
    </source>
</evidence>
<comment type="caution">
    <text evidence="8">The sequence shown here is derived from an EMBL/GenBank/DDBJ whole genome shotgun (WGS) entry which is preliminary data.</text>
</comment>
<dbReference type="GO" id="GO:0016020">
    <property type="term" value="C:membrane"/>
    <property type="evidence" value="ECO:0007669"/>
    <property type="project" value="UniProtKB-SubCell"/>
</dbReference>
<evidence type="ECO:0000256" key="5">
    <source>
        <dbReference type="SAM" id="MobiDB-lite"/>
    </source>
</evidence>
<dbReference type="InterPro" id="IPR036259">
    <property type="entry name" value="MFS_trans_sf"/>
</dbReference>
<dbReference type="PROSITE" id="PS00217">
    <property type="entry name" value="SUGAR_TRANSPORT_2"/>
    <property type="match status" value="1"/>
</dbReference>
<dbReference type="PRINTS" id="PR00171">
    <property type="entry name" value="SUGRTRNSPORT"/>
</dbReference>
<feature type="transmembrane region" description="Helical" evidence="6">
    <location>
        <begin position="287"/>
        <end position="306"/>
    </location>
</feature>
<feature type="domain" description="Major facilitator superfamily (MFS) profile" evidence="7">
    <location>
        <begin position="217"/>
        <end position="633"/>
    </location>
</feature>
<keyword evidence="2 6" id="KW-0812">Transmembrane</keyword>
<dbReference type="PROSITE" id="PS50850">
    <property type="entry name" value="MFS"/>
    <property type="match status" value="1"/>
</dbReference>
<dbReference type="InterPro" id="IPR020846">
    <property type="entry name" value="MFS_dom"/>
</dbReference>
<feature type="compositionally biased region" description="Low complexity" evidence="5">
    <location>
        <begin position="100"/>
        <end position="111"/>
    </location>
</feature>
<dbReference type="InterPro" id="IPR005828">
    <property type="entry name" value="MFS_sugar_transport-like"/>
</dbReference>
<sequence length="661" mass="72595">MALYLRASFQQKHVKKITREHLPNCVRRKEFSKSAVTLDSRLPHGSPRQAANVQSLRSYYHGRHTLERICRRIAASNVVGTLTARVSKKSHGSRRSSQGASIRAKSSASSIHPDHPQSGVLQKRSHQLSKQRMERAKSRRKARERQLQKVVENAWENDMSSGSEEVLRNSNDSLNASSVAEEVSTDDSVGHMNMSARSRSKKSSQHELKSGCLPVGYIPQLMCSAILSLGNLNIGFMLAYHSLAPVNHLPTNSPNWLAPWILNLFNLGGLLGALLSSLALNKGRKRPLMVTVLILIASWLMVILSHNSSMIFGARLIGGIAAGIITVVNQIYIAELASPRQRGSLGVLPTCFGLIGTLLCFGLSYGVSWRDISITGAALNGPYLLLLLFYLPDSPRYLLRQGKIPSAAASLKRLASLDQLSDMRDAYDLLKLSGHDGGLLKKPFMLPVSIAGGLMFFSQFSGVDSVLTYAADKFRDHSNFPIVVLYGVQLITALICFGTVDRKGRKWLLLVSAAASALSMLSLGLYVLCEDIGVLGQTNLRWIPVSCVIVYCGAFALGLGPIPWLILGELLPIRSHGTATAITAGLFWGPSLVVTMSFGDMQNAMYLSGTFWFYTIFCLFGYLFVLLVVPDIRPEATLEQIQIFFMASDKREHDQWSFAVA</sequence>
<keyword evidence="9" id="KW-1185">Reference proteome</keyword>
<dbReference type="InterPro" id="IPR003663">
    <property type="entry name" value="Sugar/inositol_transpt"/>
</dbReference>
<organism evidence="8 9">
    <name type="scientific">Daphnia sinensis</name>
    <dbReference type="NCBI Taxonomy" id="1820382"/>
    <lineage>
        <taxon>Eukaryota</taxon>
        <taxon>Metazoa</taxon>
        <taxon>Ecdysozoa</taxon>
        <taxon>Arthropoda</taxon>
        <taxon>Crustacea</taxon>
        <taxon>Branchiopoda</taxon>
        <taxon>Diplostraca</taxon>
        <taxon>Cladocera</taxon>
        <taxon>Anomopoda</taxon>
        <taxon>Daphniidae</taxon>
        <taxon>Daphnia</taxon>
        <taxon>Daphnia similis group</taxon>
    </lineage>
</organism>
<accession>A0AAD5PY25</accession>
<keyword evidence="3 6" id="KW-1133">Transmembrane helix</keyword>
<dbReference type="InterPro" id="IPR005829">
    <property type="entry name" value="Sugar_transporter_CS"/>
</dbReference>
<feature type="transmembrane region" description="Helical" evidence="6">
    <location>
        <begin position="611"/>
        <end position="629"/>
    </location>
</feature>
<feature type="transmembrane region" description="Helical" evidence="6">
    <location>
        <begin position="345"/>
        <end position="366"/>
    </location>
</feature>
<feature type="transmembrane region" description="Helical" evidence="6">
    <location>
        <begin position="480"/>
        <end position="500"/>
    </location>
</feature>
<evidence type="ECO:0000313" key="9">
    <source>
        <dbReference type="Proteomes" id="UP000820818"/>
    </source>
</evidence>
<feature type="transmembrane region" description="Helical" evidence="6">
    <location>
        <begin position="260"/>
        <end position="280"/>
    </location>
</feature>
<evidence type="ECO:0000256" key="3">
    <source>
        <dbReference type="ARBA" id="ARBA00022989"/>
    </source>
</evidence>
<feature type="transmembrane region" description="Helical" evidence="6">
    <location>
        <begin position="217"/>
        <end position="240"/>
    </location>
</feature>
<protein>
    <recommendedName>
        <fullName evidence="7">Major facilitator superfamily (MFS) profile domain-containing protein</fullName>
    </recommendedName>
</protein>
<dbReference type="GO" id="GO:0022857">
    <property type="term" value="F:transmembrane transporter activity"/>
    <property type="evidence" value="ECO:0007669"/>
    <property type="project" value="InterPro"/>
</dbReference>
<dbReference type="SUPFAM" id="SSF103473">
    <property type="entry name" value="MFS general substrate transporter"/>
    <property type="match status" value="1"/>
</dbReference>
<dbReference type="Pfam" id="PF00083">
    <property type="entry name" value="Sugar_tr"/>
    <property type="match status" value="1"/>
</dbReference>
<feature type="transmembrane region" description="Helical" evidence="6">
    <location>
        <begin position="444"/>
        <end position="460"/>
    </location>
</feature>
<feature type="compositionally biased region" description="Polar residues" evidence="5">
    <location>
        <begin position="158"/>
        <end position="178"/>
    </location>
</feature>
<gene>
    <name evidence="8" type="ORF">GHT06_007994</name>
</gene>
<comment type="subcellular location">
    <subcellularLocation>
        <location evidence="1">Membrane</location>
        <topology evidence="1">Multi-pass membrane protein</topology>
    </subcellularLocation>
</comment>